<reference evidence="1" key="2">
    <citation type="journal article" date="2015" name="Data Brief">
        <title>Shoot transcriptome of the giant reed, Arundo donax.</title>
        <authorList>
            <person name="Barrero R.A."/>
            <person name="Guerrero F.D."/>
            <person name="Moolhuijzen P."/>
            <person name="Goolsby J.A."/>
            <person name="Tidwell J."/>
            <person name="Bellgard S.E."/>
            <person name="Bellgard M.I."/>
        </authorList>
    </citation>
    <scope>NUCLEOTIDE SEQUENCE</scope>
    <source>
        <tissue evidence="1">Shoot tissue taken approximately 20 cm above the soil surface</tissue>
    </source>
</reference>
<organism evidence="1">
    <name type="scientific">Arundo donax</name>
    <name type="common">Giant reed</name>
    <name type="synonym">Donax arundinaceus</name>
    <dbReference type="NCBI Taxonomy" id="35708"/>
    <lineage>
        <taxon>Eukaryota</taxon>
        <taxon>Viridiplantae</taxon>
        <taxon>Streptophyta</taxon>
        <taxon>Embryophyta</taxon>
        <taxon>Tracheophyta</taxon>
        <taxon>Spermatophyta</taxon>
        <taxon>Magnoliopsida</taxon>
        <taxon>Liliopsida</taxon>
        <taxon>Poales</taxon>
        <taxon>Poaceae</taxon>
        <taxon>PACMAD clade</taxon>
        <taxon>Arundinoideae</taxon>
        <taxon>Arundineae</taxon>
        <taxon>Arundo</taxon>
    </lineage>
</organism>
<accession>A0A0A9DB39</accession>
<protein>
    <submittedName>
        <fullName evidence="1">Uncharacterized protein</fullName>
    </submittedName>
</protein>
<sequence length="51" mass="6105">MRVYSTLVARDRVVPFRCKFNSKPISSPRHDCVPVMLWYMQEDVYVQITEL</sequence>
<dbReference type="AlphaFoldDB" id="A0A0A9DB39"/>
<evidence type="ECO:0000313" key="1">
    <source>
        <dbReference type="EMBL" id="JAD85794.1"/>
    </source>
</evidence>
<proteinExistence type="predicted"/>
<name>A0A0A9DB39_ARUDO</name>
<reference evidence="1" key="1">
    <citation type="submission" date="2014-09" db="EMBL/GenBank/DDBJ databases">
        <authorList>
            <person name="Magalhaes I.L.F."/>
            <person name="Oliveira U."/>
            <person name="Santos F.R."/>
            <person name="Vidigal T.H.D.A."/>
            <person name="Brescovit A.D."/>
            <person name="Santos A.J."/>
        </authorList>
    </citation>
    <scope>NUCLEOTIDE SEQUENCE</scope>
    <source>
        <tissue evidence="1">Shoot tissue taken approximately 20 cm above the soil surface</tissue>
    </source>
</reference>
<dbReference type="EMBL" id="GBRH01212101">
    <property type="protein sequence ID" value="JAD85794.1"/>
    <property type="molecule type" value="Transcribed_RNA"/>
</dbReference>